<dbReference type="InterPro" id="IPR016181">
    <property type="entry name" value="Acyl_CoA_acyltransferase"/>
</dbReference>
<dbReference type="Proteomes" id="UP000245956">
    <property type="component" value="Unassembled WGS sequence"/>
</dbReference>
<dbReference type="Gene3D" id="3.40.630.30">
    <property type="match status" value="1"/>
</dbReference>
<dbReference type="Pfam" id="PF00318">
    <property type="entry name" value="Ribosomal_S2"/>
    <property type="match status" value="1"/>
</dbReference>
<dbReference type="InterPro" id="IPR005706">
    <property type="entry name" value="Ribosomal_uS2_bac/mit/plastid"/>
</dbReference>
<feature type="compositionally biased region" description="Basic and acidic residues" evidence="4">
    <location>
        <begin position="1234"/>
        <end position="1259"/>
    </location>
</feature>
<feature type="region of interest" description="Disordered" evidence="4">
    <location>
        <begin position="84"/>
        <end position="117"/>
    </location>
</feature>
<evidence type="ECO:0000313" key="7">
    <source>
        <dbReference type="Proteomes" id="UP000245956"/>
    </source>
</evidence>
<dbReference type="GO" id="GO:0015935">
    <property type="term" value="C:small ribosomal subunit"/>
    <property type="evidence" value="ECO:0007669"/>
    <property type="project" value="InterPro"/>
</dbReference>
<comment type="similarity">
    <text evidence="1">Belongs to the universal ribosomal protein uS2 family.</text>
</comment>
<dbReference type="Pfam" id="PF09337">
    <property type="entry name" value="zf-H2C2"/>
    <property type="match status" value="1"/>
</dbReference>
<dbReference type="PANTHER" id="PTHR43138:SF2">
    <property type="entry name" value="PROTEIN SPT10"/>
    <property type="match status" value="1"/>
</dbReference>
<feature type="region of interest" description="Disordered" evidence="4">
    <location>
        <begin position="1330"/>
        <end position="1403"/>
    </location>
</feature>
<dbReference type="CDD" id="cd01425">
    <property type="entry name" value="RPS2"/>
    <property type="match status" value="1"/>
</dbReference>
<proteinExistence type="inferred from homology"/>
<protein>
    <submittedName>
        <fullName evidence="6">Histone acetyltransferase Spt10</fullName>
    </submittedName>
</protein>
<dbReference type="InterPro" id="IPR015416">
    <property type="entry name" value="Znf_H2C2_histone_UAS-bd"/>
</dbReference>
<comment type="caution">
    <text evidence="6">The sequence shown here is derived from an EMBL/GenBank/DDBJ whole genome shotgun (WGS) entry which is preliminary data.</text>
</comment>
<dbReference type="InterPro" id="IPR018130">
    <property type="entry name" value="Ribosomal_uS2_CS"/>
</dbReference>
<evidence type="ECO:0000256" key="2">
    <source>
        <dbReference type="ARBA" id="ARBA00022980"/>
    </source>
</evidence>
<dbReference type="GO" id="GO:0003735">
    <property type="term" value="F:structural constituent of ribosome"/>
    <property type="evidence" value="ECO:0007669"/>
    <property type="project" value="InterPro"/>
</dbReference>
<evidence type="ECO:0000256" key="4">
    <source>
        <dbReference type="SAM" id="MobiDB-lite"/>
    </source>
</evidence>
<dbReference type="GO" id="GO:0016747">
    <property type="term" value="F:acyltransferase activity, transferring groups other than amino-acyl groups"/>
    <property type="evidence" value="ECO:0007669"/>
    <property type="project" value="InterPro"/>
</dbReference>
<dbReference type="PROSITE" id="PS51186">
    <property type="entry name" value="GNAT"/>
    <property type="match status" value="1"/>
</dbReference>
<dbReference type="GO" id="GO:0006412">
    <property type="term" value="P:translation"/>
    <property type="evidence" value="ECO:0007669"/>
    <property type="project" value="InterPro"/>
</dbReference>
<feature type="compositionally biased region" description="Low complexity" evidence="4">
    <location>
        <begin position="1060"/>
        <end position="1094"/>
    </location>
</feature>
<dbReference type="Gene3D" id="3.40.50.10490">
    <property type="entry name" value="Glucose-6-phosphate isomerase like protein, domain 1"/>
    <property type="match status" value="1"/>
</dbReference>
<dbReference type="SUPFAM" id="SSF52313">
    <property type="entry name" value="Ribosomal protein S2"/>
    <property type="match status" value="1"/>
</dbReference>
<feature type="region of interest" description="Disordered" evidence="4">
    <location>
        <begin position="1045"/>
        <end position="1094"/>
    </location>
</feature>
<dbReference type="InterPro" id="IPR052742">
    <property type="entry name" value="Mito_N-acetyltransferase"/>
</dbReference>
<feature type="compositionally biased region" description="Polar residues" evidence="4">
    <location>
        <begin position="1132"/>
        <end position="1145"/>
    </location>
</feature>
<keyword evidence="6" id="KW-0808">Transferase</keyword>
<dbReference type="EMBL" id="LCWV01000006">
    <property type="protein sequence ID" value="PWI72454.1"/>
    <property type="molecule type" value="Genomic_DNA"/>
</dbReference>
<dbReference type="NCBIfam" id="TIGR01011">
    <property type="entry name" value="rpsB_bact"/>
    <property type="match status" value="1"/>
</dbReference>
<dbReference type="InterPro" id="IPR023591">
    <property type="entry name" value="Ribosomal_uS2_flav_dom_sf"/>
</dbReference>
<dbReference type="InterPro" id="IPR001865">
    <property type="entry name" value="Ribosomal_uS2"/>
</dbReference>
<feature type="domain" description="N-acetyltransferase" evidence="5">
    <location>
        <begin position="772"/>
        <end position="923"/>
    </location>
</feature>
<sequence length="1403" mass="151651">MPILLPSQPPFFPLAGNGIAICDGLIGSECGRVKVQLTQRPATTRSRKLALDAAMIIRNVAVRHGRRALAPAVTRCALRQLSTETKTDNSTNAANQAWPTPQAAVAPPKLSTSSKKKKQKIVQEVIMSLGADSSQEHQGAAWTKPHQVGSEVMTPAQQFAEFQRIQKNTRSLGSRVERRYVPTELISNPPAPEDVTLELLMASQTHMGHNTSLWNPANSRYIYGVRQGIHVISLETTAAHLRRAARVVEEVAYRGGVTLFVGTRKGQMEIVTKAAEMAGACHLFTKWTPGAITNRDVILKTQGTKVVDHLDGELDGFDMYKGMARPLLPDLVVCLNPLENYTMLYECGLKNIPTIGVIDTNVDPSWVTYTIPANDDSLRAMAVVAGVLGRAGEKGQKRRLADAARGSVSWSTSPELTRHMKKEVQAAVLKRKEVMGRMQSDIQGFTEEEQNILRSQYKGVELDVTEDEMVQMMGEAVDAPPARQAEIKADPRLDEIEAQLHGVREKTADIEAAVKGGHIAFHLTERACRVVQISGSAPLQQAIPHWWLHASTIRMSERINARAASDAAGRAGNFALAANFPSPRTTPHDRPNISAQQTGEHTHHPRRPPVLSTQPASQRKWMRASGGETRARCLASVLGEPGSCRRCGAVQCSASQCRPATVAAARHWTRLGQGQPGAGARPEESVEWPRPAEKMPAVMEDPSGPTIYRVSGQAPFPDPNDPGLPPDIVPRQVTLRDRQTVATIVPFASRHRVPPSLLAYLSDQLNREIDSGDTYPMTEPFTADAFADYWFQTFGAVMLLGSIDSADDVVEGRDWARECLGSFFIKPNYPGRSSHVCNGSFIVTDGSRNRGVGRLMGEAYIDWAPRLGYTYSVFNLVYETNVASCRIWDALGFKRIGRVKACGNLRSHPDRLIDAIIYGRDLPQGGISNGNGNGDELISEERFDKIRYYLKTGKYPNGADRAEKSRLRSAATHYKLLAGDKLMLKDKEVISDPARQYEIARGVHALHHGGINKTTATIAERYHWSRIKETVSDVIRACSECKELGKSVPGSNGANGGGLSASTSRRAGSSSAATTPVATTTTSTTTATTPSLVDGAAGAGALADAHHHHHQNEPLDAAERVLALQQNHHGLMSAFSQPSPTTSPGSAYANPSDISVLPSHTSSDQTLHHAHHGHAPHHHHHHHHHNPMLQDQPTGHHHASPDVYQPIDPQIINHHQVHHHHHHHNHLHHGGGSHTDDGSNAHTHADAHSAPEDSSPFDHYHQHADFQALLNATEDDDVGVGVGVDVDVDVSGVVPGHQTDADADPSAVDRDLDMLIEQDDVDVGVGVGVDDADVVTGGAPPGGSSGAPPGSGGNGDTDMGDSLDDVVGDAADDDDDHGLHGGGRRAGEAADRGLYDVNFDGSE</sequence>
<evidence type="ECO:0000256" key="1">
    <source>
        <dbReference type="ARBA" id="ARBA00006242"/>
    </source>
</evidence>
<organism evidence="6 7">
    <name type="scientific">Purpureocillium lilacinum</name>
    <name type="common">Paecilomyces lilacinus</name>
    <dbReference type="NCBI Taxonomy" id="33203"/>
    <lineage>
        <taxon>Eukaryota</taxon>
        <taxon>Fungi</taxon>
        <taxon>Dikarya</taxon>
        <taxon>Ascomycota</taxon>
        <taxon>Pezizomycotina</taxon>
        <taxon>Sordariomycetes</taxon>
        <taxon>Hypocreomycetidae</taxon>
        <taxon>Hypocreales</taxon>
        <taxon>Ophiocordycipitaceae</taxon>
        <taxon>Purpureocillium</taxon>
    </lineage>
</organism>
<feature type="compositionally biased region" description="Basic and acidic residues" evidence="4">
    <location>
        <begin position="1385"/>
        <end position="1394"/>
    </location>
</feature>
<dbReference type="Gene3D" id="1.10.340.70">
    <property type="match status" value="1"/>
</dbReference>
<feature type="compositionally biased region" description="Basic residues" evidence="4">
    <location>
        <begin position="1168"/>
        <end position="1186"/>
    </location>
</feature>
<feature type="region of interest" description="Disordered" evidence="4">
    <location>
        <begin position="577"/>
        <end position="623"/>
    </location>
</feature>
<feature type="compositionally biased region" description="Basic residues" evidence="4">
    <location>
        <begin position="1215"/>
        <end position="1231"/>
    </location>
</feature>
<dbReference type="GO" id="GO:0005634">
    <property type="term" value="C:nucleus"/>
    <property type="evidence" value="ECO:0007669"/>
    <property type="project" value="TreeGrafter"/>
</dbReference>
<evidence type="ECO:0000259" key="5">
    <source>
        <dbReference type="PROSITE" id="PS51186"/>
    </source>
</evidence>
<dbReference type="PANTHER" id="PTHR43138">
    <property type="entry name" value="ACETYLTRANSFERASE, GNAT FAMILY"/>
    <property type="match status" value="1"/>
</dbReference>
<reference evidence="6 7" key="1">
    <citation type="journal article" date="2016" name="Front. Microbiol.">
        <title>Genome and transcriptome sequences reveal the specific parasitism of the nematophagous Purpureocillium lilacinum 36-1.</title>
        <authorList>
            <person name="Xie J."/>
            <person name="Li S."/>
            <person name="Mo C."/>
            <person name="Xiao X."/>
            <person name="Peng D."/>
            <person name="Wang G."/>
            <person name="Xiao Y."/>
        </authorList>
    </citation>
    <scope>NUCLEOTIDE SEQUENCE [LARGE SCALE GENOMIC DNA]</scope>
    <source>
        <strain evidence="6 7">36-1</strain>
    </source>
</reference>
<feature type="compositionally biased region" description="Acidic residues" evidence="4">
    <location>
        <begin position="1358"/>
        <end position="1376"/>
    </location>
</feature>
<dbReference type="PROSITE" id="PS00962">
    <property type="entry name" value="RIBOSOMAL_S2_1"/>
    <property type="match status" value="1"/>
</dbReference>
<dbReference type="InterPro" id="IPR000182">
    <property type="entry name" value="GNAT_dom"/>
</dbReference>
<accession>A0A2U3ED50</accession>
<dbReference type="PRINTS" id="PR00395">
    <property type="entry name" value="RIBOSOMALS2"/>
</dbReference>
<gene>
    <name evidence="6" type="ORF">PCL_11077</name>
</gene>
<evidence type="ECO:0000256" key="3">
    <source>
        <dbReference type="ARBA" id="ARBA00023274"/>
    </source>
</evidence>
<dbReference type="SUPFAM" id="SSF55729">
    <property type="entry name" value="Acyl-CoA N-acyltransferases (Nat)"/>
    <property type="match status" value="1"/>
</dbReference>
<dbReference type="HAMAP" id="MF_00291_B">
    <property type="entry name" value="Ribosomal_uS2_B"/>
    <property type="match status" value="1"/>
</dbReference>
<feature type="compositionally biased region" description="Polar residues" evidence="4">
    <location>
        <begin position="84"/>
        <end position="99"/>
    </location>
</feature>
<name>A0A2U3ED50_PURLI</name>
<keyword evidence="2" id="KW-0689">Ribosomal protein</keyword>
<feature type="compositionally biased region" description="Gly residues" evidence="4">
    <location>
        <begin position="1339"/>
        <end position="1355"/>
    </location>
</feature>
<feature type="region of interest" description="Disordered" evidence="4">
    <location>
        <begin position="1132"/>
        <end position="1259"/>
    </location>
</feature>
<keyword evidence="3" id="KW-0687">Ribonucleoprotein</keyword>
<evidence type="ECO:0000313" key="6">
    <source>
        <dbReference type="EMBL" id="PWI72454.1"/>
    </source>
</evidence>